<comment type="function">
    <text evidence="6">Invertase that cleaves sucrose into glucose and fructose.</text>
</comment>
<sequence>MVQCTQPPPLLKLPESKITELKDDENHDSLPKPEKRTRMHHIERHRSCVVTLSDIELNGLQPPRLHQTIDISKIPGGSQCSLHEETPTDTNASHSFRGQPIGTVAAVDKSQGAALNYDQVFMRDFIPSTLAFLMKGKHLTVKNFLVETARLQSREKIGQGVMPASFKVHHCNPTQKTESLLADFGETAIGRVAPVDSGLWWIILLCAYTEWTGDNSLAECPNYQRAMHLILRLCVLEGCDTSPALLCADECSMIDRRMGIYGYPIEIQALFFMAMRCALSLLKQDSDADFVNHITKRIQALSYHLHTYYWLDFLRPDDIYRYKTEEYSQSALNKFNAIPESIPDWISDFMRNWGGYFIGNVSPARMDFRWFC</sequence>
<evidence type="ECO:0000256" key="5">
    <source>
        <dbReference type="ARBA" id="ARBA00023295"/>
    </source>
</evidence>
<proteinExistence type="inferred from homology"/>
<dbReference type="InterPro" id="IPR012341">
    <property type="entry name" value="6hp_glycosidase-like_sf"/>
</dbReference>
<evidence type="ECO:0000313" key="8">
    <source>
        <dbReference type="Proteomes" id="UP000604825"/>
    </source>
</evidence>
<dbReference type="EMBL" id="CAJGYO010000008">
    <property type="protein sequence ID" value="CAD6252022.1"/>
    <property type="molecule type" value="Genomic_DNA"/>
</dbReference>
<dbReference type="AlphaFoldDB" id="A0A811Q941"/>
<dbReference type="EC" id="3.2.1.26" evidence="6"/>
<evidence type="ECO:0000256" key="4">
    <source>
        <dbReference type="ARBA" id="ARBA00023277"/>
    </source>
</evidence>
<dbReference type="InterPro" id="IPR008928">
    <property type="entry name" value="6-hairpin_glycosidase_sf"/>
</dbReference>
<dbReference type="GO" id="GO:0004575">
    <property type="term" value="F:sucrose alpha-glucosidase activity"/>
    <property type="evidence" value="ECO:0007669"/>
    <property type="project" value="TreeGrafter"/>
</dbReference>
<comment type="similarity">
    <text evidence="2 6">Belongs to the glycosyl hydrolase 100 family.</text>
</comment>
<evidence type="ECO:0000256" key="6">
    <source>
        <dbReference type="RuleBase" id="RU367047"/>
    </source>
</evidence>
<keyword evidence="8" id="KW-1185">Reference proteome</keyword>
<name>A0A811Q941_9POAL</name>
<organism evidence="7 8">
    <name type="scientific">Miscanthus lutarioriparius</name>
    <dbReference type="NCBI Taxonomy" id="422564"/>
    <lineage>
        <taxon>Eukaryota</taxon>
        <taxon>Viridiplantae</taxon>
        <taxon>Streptophyta</taxon>
        <taxon>Embryophyta</taxon>
        <taxon>Tracheophyta</taxon>
        <taxon>Spermatophyta</taxon>
        <taxon>Magnoliopsida</taxon>
        <taxon>Liliopsida</taxon>
        <taxon>Poales</taxon>
        <taxon>Poaceae</taxon>
        <taxon>PACMAD clade</taxon>
        <taxon>Panicoideae</taxon>
        <taxon>Andropogonodae</taxon>
        <taxon>Andropogoneae</taxon>
        <taxon>Saccharinae</taxon>
        <taxon>Miscanthus</taxon>
    </lineage>
</organism>
<dbReference type="GO" id="GO:0005987">
    <property type="term" value="P:sucrose catabolic process"/>
    <property type="evidence" value="ECO:0007669"/>
    <property type="project" value="TreeGrafter"/>
</dbReference>
<dbReference type="InterPro" id="IPR024746">
    <property type="entry name" value="Glyco_hydro_100"/>
</dbReference>
<keyword evidence="3 6" id="KW-0378">Hydrolase</keyword>
<keyword evidence="4 6" id="KW-0119">Carbohydrate metabolism</keyword>
<comment type="catalytic activity">
    <reaction evidence="1 6">
        <text>Hydrolysis of terminal non-reducing beta-D-fructofuranoside residues in beta-D-fructofuranosides.</text>
        <dbReference type="EC" id="3.2.1.26"/>
    </reaction>
</comment>
<evidence type="ECO:0000256" key="2">
    <source>
        <dbReference type="ARBA" id="ARBA00007671"/>
    </source>
</evidence>
<protein>
    <recommendedName>
        <fullName evidence="6">Alkaline/neutral invertase</fullName>
        <ecNumber evidence="6">3.2.1.26</ecNumber>
    </recommendedName>
</protein>
<evidence type="ECO:0000313" key="7">
    <source>
        <dbReference type="EMBL" id="CAD6252022.1"/>
    </source>
</evidence>
<evidence type="ECO:0000256" key="3">
    <source>
        <dbReference type="ARBA" id="ARBA00022801"/>
    </source>
</evidence>
<dbReference type="Pfam" id="PF12899">
    <property type="entry name" value="Glyco_hydro_100"/>
    <property type="match status" value="1"/>
</dbReference>
<dbReference type="Gene3D" id="1.50.10.10">
    <property type="match status" value="1"/>
</dbReference>
<reference evidence="7" key="1">
    <citation type="submission" date="2020-10" db="EMBL/GenBank/DDBJ databases">
        <authorList>
            <person name="Han B."/>
            <person name="Lu T."/>
            <person name="Zhao Q."/>
            <person name="Huang X."/>
            <person name="Zhao Y."/>
        </authorList>
    </citation>
    <scope>NUCLEOTIDE SEQUENCE</scope>
</reference>
<dbReference type="GO" id="GO:0033926">
    <property type="term" value="F:endo-alpha-N-acetylgalactosaminidase activity"/>
    <property type="evidence" value="ECO:0007669"/>
    <property type="project" value="UniProtKB-UniRule"/>
</dbReference>
<evidence type="ECO:0000256" key="1">
    <source>
        <dbReference type="ARBA" id="ARBA00000094"/>
    </source>
</evidence>
<dbReference type="OrthoDB" id="1567264at2759"/>
<dbReference type="SUPFAM" id="SSF48208">
    <property type="entry name" value="Six-hairpin glycosidases"/>
    <property type="match status" value="1"/>
</dbReference>
<keyword evidence="5 6" id="KW-0326">Glycosidase</keyword>
<accession>A0A811Q941</accession>
<dbReference type="Proteomes" id="UP000604825">
    <property type="component" value="Unassembled WGS sequence"/>
</dbReference>
<comment type="caution">
    <text evidence="7">The sequence shown here is derived from an EMBL/GenBank/DDBJ whole genome shotgun (WGS) entry which is preliminary data.</text>
</comment>
<dbReference type="PANTHER" id="PTHR31916:SF42">
    <property type="entry name" value="ALKALINE_NEUTRAL INVERTASE"/>
    <property type="match status" value="1"/>
</dbReference>
<dbReference type="PANTHER" id="PTHR31916">
    <property type="match status" value="1"/>
</dbReference>
<gene>
    <name evidence="7" type="ORF">NCGR_LOCUS35752</name>
</gene>